<protein>
    <submittedName>
        <fullName evidence="2">Haem-binding domain-containing protein</fullName>
    </submittedName>
</protein>
<accession>A0A1I6SKV2</accession>
<keyword evidence="3" id="KW-1185">Reference proteome</keyword>
<sequence length="143" mass="16782">MKKILLAILAVVVLIQFIRPEKNNSQNYSNDISKVVDVPTEVQEILKTSCNDCHSNNTVYPWYSEIAPISWYLASHVNEGKEHLNFSEWTVYNENQKSHIIKDIEEELEEQKMPLKSYLIIHKDAKMTEDQYNTLLNWVKTIK</sequence>
<dbReference type="STRING" id="593133.SAMN04488006_3125"/>
<dbReference type="EMBL" id="FOZP01000009">
    <property type="protein sequence ID" value="SFS77398.1"/>
    <property type="molecule type" value="Genomic_DNA"/>
</dbReference>
<dbReference type="Pfam" id="PF14376">
    <property type="entry name" value="Haem_bd"/>
    <property type="match status" value="1"/>
</dbReference>
<reference evidence="3" key="1">
    <citation type="submission" date="2016-10" db="EMBL/GenBank/DDBJ databases">
        <authorList>
            <person name="Varghese N."/>
            <person name="Submissions S."/>
        </authorList>
    </citation>
    <scope>NUCLEOTIDE SEQUENCE [LARGE SCALE GENOMIC DNA]</scope>
    <source>
        <strain evidence="3">DSM 24450</strain>
    </source>
</reference>
<dbReference type="OrthoDB" id="196738at2"/>
<evidence type="ECO:0000313" key="3">
    <source>
        <dbReference type="Proteomes" id="UP000199312"/>
    </source>
</evidence>
<evidence type="ECO:0000259" key="1">
    <source>
        <dbReference type="SMART" id="SM01235"/>
    </source>
</evidence>
<proteinExistence type="predicted"/>
<dbReference type="AlphaFoldDB" id="A0A1I6SKV2"/>
<feature type="domain" description="Haem-binding" evidence="1">
    <location>
        <begin position="9"/>
        <end position="143"/>
    </location>
</feature>
<name>A0A1I6SKV2_9FLAO</name>
<evidence type="ECO:0000313" key="2">
    <source>
        <dbReference type="EMBL" id="SFS77398.1"/>
    </source>
</evidence>
<dbReference type="Proteomes" id="UP000199312">
    <property type="component" value="Unassembled WGS sequence"/>
</dbReference>
<gene>
    <name evidence="2" type="ORF">SAMN04488006_3125</name>
</gene>
<dbReference type="RefSeq" id="WP_090229805.1">
    <property type="nucleotide sequence ID" value="NZ_FOZP01000009.1"/>
</dbReference>
<dbReference type="InterPro" id="IPR025992">
    <property type="entry name" value="Haem-bd"/>
</dbReference>
<organism evidence="2 3">
    <name type="scientific">Lutibacter maritimus</name>
    <dbReference type="NCBI Taxonomy" id="593133"/>
    <lineage>
        <taxon>Bacteria</taxon>
        <taxon>Pseudomonadati</taxon>
        <taxon>Bacteroidota</taxon>
        <taxon>Flavobacteriia</taxon>
        <taxon>Flavobacteriales</taxon>
        <taxon>Flavobacteriaceae</taxon>
        <taxon>Lutibacter</taxon>
    </lineage>
</organism>
<dbReference type="SMART" id="SM01235">
    <property type="entry name" value="Haem_bd"/>
    <property type="match status" value="1"/>
</dbReference>